<evidence type="ECO:0000313" key="2">
    <source>
        <dbReference type="Proteomes" id="UP000284824"/>
    </source>
</evidence>
<name>A0A438MEH5_9ACTN</name>
<organism evidence="1 2">
    <name type="scientific">Nonomuraea polychroma</name>
    <dbReference type="NCBI Taxonomy" id="46176"/>
    <lineage>
        <taxon>Bacteria</taxon>
        <taxon>Bacillati</taxon>
        <taxon>Actinomycetota</taxon>
        <taxon>Actinomycetes</taxon>
        <taxon>Streptosporangiales</taxon>
        <taxon>Streptosporangiaceae</taxon>
        <taxon>Nonomuraea</taxon>
    </lineage>
</organism>
<evidence type="ECO:0000313" key="1">
    <source>
        <dbReference type="EMBL" id="RVX43921.1"/>
    </source>
</evidence>
<dbReference type="AlphaFoldDB" id="A0A438MEH5"/>
<proteinExistence type="predicted"/>
<comment type="caution">
    <text evidence="1">The sequence shown here is derived from an EMBL/GenBank/DDBJ whole genome shotgun (WGS) entry which is preliminary data.</text>
</comment>
<dbReference type="EMBL" id="SAUN01000001">
    <property type="protein sequence ID" value="RVX43921.1"/>
    <property type="molecule type" value="Genomic_DNA"/>
</dbReference>
<dbReference type="Proteomes" id="UP000284824">
    <property type="component" value="Unassembled WGS sequence"/>
</dbReference>
<accession>A0A438MEH5</accession>
<gene>
    <name evidence="1" type="ORF">EDD27_6632</name>
</gene>
<dbReference type="RefSeq" id="WP_127935779.1">
    <property type="nucleotide sequence ID" value="NZ_SAUN01000001.1"/>
</dbReference>
<reference evidence="1 2" key="1">
    <citation type="submission" date="2019-01" db="EMBL/GenBank/DDBJ databases">
        <title>Sequencing the genomes of 1000 actinobacteria strains.</title>
        <authorList>
            <person name="Klenk H.-P."/>
        </authorList>
    </citation>
    <scope>NUCLEOTIDE SEQUENCE [LARGE SCALE GENOMIC DNA]</scope>
    <source>
        <strain evidence="1 2">DSM 43925</strain>
    </source>
</reference>
<sequence length="178" mass="20085">MINREDLERAFGADGVVTMNWNEAKDAGLSDENLFLLTRLGLPRDAGPLFTTNVVGSPELFTAQPYQSSGQDSVALFLGGPRDEKGMRYFLDVRDGYVVLLTLKDDGVAKSEIVNSSLADFLEFIFHLGVWSTAPAPSNVRGQKIETQEFVMRLMERDDFAFRRPDTWWSMAVEQLRR</sequence>
<dbReference type="InterPro" id="IPR025851">
    <property type="entry name" value="SUKH-4"/>
</dbReference>
<keyword evidence="2" id="KW-1185">Reference proteome</keyword>
<dbReference type="OrthoDB" id="4217933at2"/>
<protein>
    <submittedName>
        <fullName evidence="1">SUKH-4 immunity protein of toxin-antitoxin system</fullName>
    </submittedName>
</protein>
<dbReference type="Pfam" id="PF14435">
    <property type="entry name" value="SUKH-4"/>
    <property type="match status" value="1"/>
</dbReference>